<dbReference type="GO" id="GO:0000978">
    <property type="term" value="F:RNA polymerase II cis-regulatory region sequence-specific DNA binding"/>
    <property type="evidence" value="ECO:0007669"/>
    <property type="project" value="TreeGrafter"/>
</dbReference>
<keyword evidence="3" id="KW-0805">Transcription regulation</keyword>
<feature type="domain" description="Fork-head" evidence="10">
    <location>
        <begin position="264"/>
        <end position="360"/>
    </location>
</feature>
<dbReference type="PROSITE" id="PS00658">
    <property type="entry name" value="FORK_HEAD_2"/>
    <property type="match status" value="1"/>
</dbReference>
<dbReference type="PANTHER" id="PTHR45881">
    <property type="entry name" value="CHECKPOINT SUPPRESSOR 1-LIKE, ISOFORM A-RELATED"/>
    <property type="match status" value="1"/>
</dbReference>
<dbReference type="SMART" id="SM00339">
    <property type="entry name" value="FH"/>
    <property type="match status" value="1"/>
</dbReference>
<dbReference type="GO" id="GO:0045893">
    <property type="term" value="P:positive regulation of DNA-templated transcription"/>
    <property type="evidence" value="ECO:0007669"/>
    <property type="project" value="UniProtKB-ARBA"/>
</dbReference>
<accession>A0A182ST16</accession>
<feature type="region of interest" description="Disordered" evidence="8">
    <location>
        <begin position="1"/>
        <end position="34"/>
    </location>
</feature>
<dbReference type="AlphaFoldDB" id="A0A182ST16"/>
<evidence type="ECO:0000256" key="7">
    <source>
        <dbReference type="PROSITE-ProRule" id="PRU00089"/>
    </source>
</evidence>
<dbReference type="PROSITE" id="PS50039">
    <property type="entry name" value="FORK_HEAD_3"/>
    <property type="match status" value="1"/>
</dbReference>
<evidence type="ECO:0000256" key="5">
    <source>
        <dbReference type="ARBA" id="ARBA00023163"/>
    </source>
</evidence>
<reference evidence="11" key="2">
    <citation type="submission" date="2020-05" db="UniProtKB">
        <authorList>
            <consortium name="EnsemblMetazoa"/>
        </authorList>
    </citation>
    <scope>IDENTIFICATION</scope>
    <source>
        <strain evidence="11">maculatus3</strain>
    </source>
</reference>
<name>A0A182ST16_9DIPT</name>
<feature type="DNA-binding region" description="Fork-head" evidence="7">
    <location>
        <begin position="264"/>
        <end position="360"/>
    </location>
</feature>
<evidence type="ECO:0000313" key="11">
    <source>
        <dbReference type="EnsemblMetazoa" id="AMAM012823-PA"/>
    </source>
</evidence>
<dbReference type="GO" id="GO:0005634">
    <property type="term" value="C:nucleus"/>
    <property type="evidence" value="ECO:0007669"/>
    <property type="project" value="UniProtKB-SubCell"/>
</dbReference>
<dbReference type="GO" id="GO:0000981">
    <property type="term" value="F:DNA-binding transcription factor activity, RNA polymerase II-specific"/>
    <property type="evidence" value="ECO:0007669"/>
    <property type="project" value="TreeGrafter"/>
</dbReference>
<dbReference type="Pfam" id="PF00250">
    <property type="entry name" value="Forkhead"/>
    <property type="match status" value="1"/>
</dbReference>
<evidence type="ECO:0000259" key="10">
    <source>
        <dbReference type="PROSITE" id="PS50039"/>
    </source>
</evidence>
<dbReference type="PRINTS" id="PR00053">
    <property type="entry name" value="FORKHEAD"/>
</dbReference>
<dbReference type="SMART" id="SM00240">
    <property type="entry name" value="FHA"/>
    <property type="match status" value="1"/>
</dbReference>
<dbReference type="InterPro" id="IPR000253">
    <property type="entry name" value="FHA_dom"/>
</dbReference>
<evidence type="ECO:0000256" key="3">
    <source>
        <dbReference type="ARBA" id="ARBA00023015"/>
    </source>
</evidence>
<keyword evidence="12" id="KW-1185">Reference proteome</keyword>
<dbReference type="InterPro" id="IPR036390">
    <property type="entry name" value="WH_DNA-bd_sf"/>
</dbReference>
<organism evidence="11 12">
    <name type="scientific">Anopheles maculatus</name>
    <dbReference type="NCBI Taxonomy" id="74869"/>
    <lineage>
        <taxon>Eukaryota</taxon>
        <taxon>Metazoa</taxon>
        <taxon>Ecdysozoa</taxon>
        <taxon>Arthropoda</taxon>
        <taxon>Hexapoda</taxon>
        <taxon>Insecta</taxon>
        <taxon>Pterygota</taxon>
        <taxon>Neoptera</taxon>
        <taxon>Endopterygota</taxon>
        <taxon>Diptera</taxon>
        <taxon>Nematocera</taxon>
        <taxon>Culicoidea</taxon>
        <taxon>Culicidae</taxon>
        <taxon>Anophelinae</taxon>
        <taxon>Anopheles</taxon>
        <taxon>Anopheles maculatus group</taxon>
    </lineage>
</organism>
<keyword evidence="2" id="KW-0217">Developmental protein</keyword>
<protein>
    <recommendedName>
        <fullName evidence="13">Fork-head domain-containing protein</fullName>
    </recommendedName>
</protein>
<feature type="domain" description="FHA" evidence="9">
    <location>
        <begin position="64"/>
        <end position="116"/>
    </location>
</feature>
<sequence length="414" mass="45641">MDTDTDVSPQESTSNAMQAHSSSTLFTNAGNEDGSDSVIPPDAVNFIARLVGVNHLLLISEPTAVVGRASPRSIVDLPVSENKLISRRHFIIQYCNNEFSVVCLSKNGVYMGDEFLPKSDTPYKLQTSCQFRFPSTDIRVFFDNLIGPTPNVGLVVDKHMFLSILLYDVPVAAQDEATVCNNNNEYQENNSECHTNNPNVQNTFSKLLTTAPASIPSNEQVGAEFEAENAPEEITTSALPTADPVISDKGKQPSSKPSLRDRGKPPFSYCQLIVQAIRASPSQQLALAEIYAYLKEKYPYFRDHPGKGWQNSIRHNLSLNRFFVKIPRTNEVMGKGNYWQIDNVIYNKMMASRYQKPNRRSATITYLGGGNGGNCKSAPASPHHDNDLCPAPSMGKQMSMSVPGSPEHSLDDCL</sequence>
<dbReference type="FunFam" id="1.10.10.10:FF:000135">
    <property type="entry name" value="forkhead box protein G1"/>
    <property type="match status" value="1"/>
</dbReference>
<dbReference type="Proteomes" id="UP000075901">
    <property type="component" value="Unassembled WGS sequence"/>
</dbReference>
<dbReference type="VEuPathDB" id="VectorBase:AMAM012823"/>
<reference evidence="12" key="1">
    <citation type="submission" date="2013-09" db="EMBL/GenBank/DDBJ databases">
        <title>The Genome Sequence of Anopheles maculatus species B.</title>
        <authorList>
            <consortium name="The Broad Institute Genomics Platform"/>
            <person name="Neafsey D.E."/>
            <person name="Besansky N."/>
            <person name="Howell P."/>
            <person name="Walton C."/>
            <person name="Young S.K."/>
            <person name="Zeng Q."/>
            <person name="Gargeya S."/>
            <person name="Fitzgerald M."/>
            <person name="Haas B."/>
            <person name="Abouelleil A."/>
            <person name="Allen A.W."/>
            <person name="Alvarado L."/>
            <person name="Arachchi H.M."/>
            <person name="Berlin A.M."/>
            <person name="Chapman S.B."/>
            <person name="Gainer-Dewar J."/>
            <person name="Goldberg J."/>
            <person name="Griggs A."/>
            <person name="Gujja S."/>
            <person name="Hansen M."/>
            <person name="Howarth C."/>
            <person name="Imamovic A."/>
            <person name="Ireland A."/>
            <person name="Larimer J."/>
            <person name="McCowan C."/>
            <person name="Murphy C."/>
            <person name="Pearson M."/>
            <person name="Poon T.W."/>
            <person name="Priest M."/>
            <person name="Roberts A."/>
            <person name="Saif S."/>
            <person name="Shea T."/>
            <person name="Sisk P."/>
            <person name="Sykes S."/>
            <person name="Wortman J."/>
            <person name="Nusbaum C."/>
            <person name="Birren B."/>
        </authorList>
    </citation>
    <scope>NUCLEOTIDE SEQUENCE [LARGE SCALE GENOMIC DNA]</scope>
    <source>
        <strain evidence="12">maculatus3</strain>
    </source>
</reference>
<evidence type="ECO:0000313" key="12">
    <source>
        <dbReference type="Proteomes" id="UP000075901"/>
    </source>
</evidence>
<keyword evidence="4 7" id="KW-0238">DNA-binding</keyword>
<dbReference type="InterPro" id="IPR001766">
    <property type="entry name" value="Fork_head_dom"/>
</dbReference>
<dbReference type="InterPro" id="IPR018122">
    <property type="entry name" value="TF_fork_head_CS_1"/>
</dbReference>
<evidence type="ECO:0000256" key="6">
    <source>
        <dbReference type="ARBA" id="ARBA00023242"/>
    </source>
</evidence>
<feature type="region of interest" description="Disordered" evidence="8">
    <location>
        <begin position="222"/>
        <end position="264"/>
    </location>
</feature>
<dbReference type="PROSITE" id="PS00657">
    <property type="entry name" value="FORK_HEAD_1"/>
    <property type="match status" value="1"/>
</dbReference>
<keyword evidence="5" id="KW-0804">Transcription</keyword>
<dbReference type="InterPro" id="IPR008984">
    <property type="entry name" value="SMAD_FHA_dom_sf"/>
</dbReference>
<dbReference type="EnsemblMetazoa" id="AMAM012823-RA">
    <property type="protein sequence ID" value="AMAM012823-PA"/>
    <property type="gene ID" value="AMAM012823"/>
</dbReference>
<dbReference type="InterPro" id="IPR036388">
    <property type="entry name" value="WH-like_DNA-bd_sf"/>
</dbReference>
<evidence type="ECO:0000256" key="2">
    <source>
        <dbReference type="ARBA" id="ARBA00022473"/>
    </source>
</evidence>
<dbReference type="SUPFAM" id="SSF49879">
    <property type="entry name" value="SMAD/FHA domain"/>
    <property type="match status" value="1"/>
</dbReference>
<evidence type="ECO:0000259" key="9">
    <source>
        <dbReference type="PROSITE" id="PS50006"/>
    </source>
</evidence>
<comment type="subcellular location">
    <subcellularLocation>
        <location evidence="1 7">Nucleus</location>
    </subcellularLocation>
</comment>
<dbReference type="PROSITE" id="PS50006">
    <property type="entry name" value="FHA_DOMAIN"/>
    <property type="match status" value="1"/>
</dbReference>
<evidence type="ECO:0008006" key="13">
    <source>
        <dbReference type="Google" id="ProtNLM"/>
    </source>
</evidence>
<dbReference type="SUPFAM" id="SSF46785">
    <property type="entry name" value="Winged helix' DNA-binding domain"/>
    <property type="match status" value="1"/>
</dbReference>
<proteinExistence type="predicted"/>
<evidence type="ECO:0000256" key="1">
    <source>
        <dbReference type="ARBA" id="ARBA00004123"/>
    </source>
</evidence>
<feature type="region of interest" description="Disordered" evidence="8">
    <location>
        <begin position="376"/>
        <end position="414"/>
    </location>
</feature>
<dbReference type="Gene3D" id="2.60.200.20">
    <property type="match status" value="1"/>
</dbReference>
<evidence type="ECO:0000256" key="8">
    <source>
        <dbReference type="SAM" id="MobiDB-lite"/>
    </source>
</evidence>
<dbReference type="Pfam" id="PF00498">
    <property type="entry name" value="FHA"/>
    <property type="match status" value="1"/>
</dbReference>
<feature type="compositionally biased region" description="Polar residues" evidence="8">
    <location>
        <begin position="1"/>
        <end position="30"/>
    </location>
</feature>
<evidence type="ECO:0000256" key="4">
    <source>
        <dbReference type="ARBA" id="ARBA00023125"/>
    </source>
</evidence>
<dbReference type="Gene3D" id="1.10.10.10">
    <property type="entry name" value="Winged helix-like DNA-binding domain superfamily/Winged helix DNA-binding domain"/>
    <property type="match status" value="1"/>
</dbReference>
<dbReference type="PANTHER" id="PTHR45881:SF7">
    <property type="entry name" value="CHECKPOINT SUPPRESSOR 1-LIKE, ISOFORM A-RELATED"/>
    <property type="match status" value="1"/>
</dbReference>
<keyword evidence="6 7" id="KW-0539">Nucleus</keyword>
<dbReference type="InterPro" id="IPR030456">
    <property type="entry name" value="TF_fork_head_CS_2"/>
</dbReference>